<name>A0ABM1BNF2_LIMPO</name>
<keyword evidence="2" id="KW-0677">Repeat</keyword>
<dbReference type="Proteomes" id="UP000694941">
    <property type="component" value="Unplaced"/>
</dbReference>
<organism evidence="3 4">
    <name type="scientific">Limulus polyphemus</name>
    <name type="common">Atlantic horseshoe crab</name>
    <dbReference type="NCBI Taxonomy" id="6850"/>
    <lineage>
        <taxon>Eukaryota</taxon>
        <taxon>Metazoa</taxon>
        <taxon>Ecdysozoa</taxon>
        <taxon>Arthropoda</taxon>
        <taxon>Chelicerata</taxon>
        <taxon>Merostomata</taxon>
        <taxon>Xiphosura</taxon>
        <taxon>Limulidae</taxon>
        <taxon>Limulus</taxon>
    </lineage>
</organism>
<dbReference type="RefSeq" id="XP_013785518.1">
    <property type="nucleotide sequence ID" value="XM_013930064.1"/>
</dbReference>
<evidence type="ECO:0000313" key="3">
    <source>
        <dbReference type="Proteomes" id="UP000694941"/>
    </source>
</evidence>
<gene>
    <name evidence="4" type="primary">LOC106469563</name>
</gene>
<evidence type="ECO:0000313" key="4">
    <source>
        <dbReference type="RefSeq" id="XP_013785518.1"/>
    </source>
</evidence>
<dbReference type="PANTHER" id="PTHR19856:SF0">
    <property type="entry name" value="WD REPEAT-CONTAINING PROTEIN 1"/>
    <property type="match status" value="1"/>
</dbReference>
<keyword evidence="1" id="KW-0853">WD repeat</keyword>
<protein>
    <submittedName>
        <fullName evidence="4">Actin-interacting protein 1-like</fullName>
    </submittedName>
</protein>
<proteinExistence type="predicted"/>
<dbReference type="GeneID" id="106469563"/>
<accession>A0ABM1BNF2</accession>
<reference evidence="4" key="1">
    <citation type="submission" date="2025-08" db="UniProtKB">
        <authorList>
            <consortium name="RefSeq"/>
        </authorList>
    </citation>
    <scope>IDENTIFICATION</scope>
    <source>
        <tissue evidence="4">Muscle</tissue>
    </source>
</reference>
<evidence type="ECO:0000256" key="2">
    <source>
        <dbReference type="ARBA" id="ARBA00022737"/>
    </source>
</evidence>
<evidence type="ECO:0000256" key="1">
    <source>
        <dbReference type="ARBA" id="ARBA00022574"/>
    </source>
</evidence>
<keyword evidence="3" id="KW-1185">Reference proteome</keyword>
<feature type="non-terminal residue" evidence="4">
    <location>
        <position position="76"/>
    </location>
</feature>
<dbReference type="PANTHER" id="PTHR19856">
    <property type="entry name" value="WD-REPEATCONTAINING PROTEIN WDR1"/>
    <property type="match status" value="1"/>
</dbReference>
<dbReference type="InterPro" id="IPR015943">
    <property type="entry name" value="WD40/YVTN_repeat-like_dom_sf"/>
</dbReference>
<dbReference type="Gene3D" id="2.130.10.10">
    <property type="entry name" value="YVTN repeat-like/Quinoprotein amine dehydrogenase"/>
    <property type="match status" value="1"/>
</dbReference>
<sequence length="76" mass="8372">MSFKNRNIFATLPRTQRGMPMVLGGDPKGKNILYANGNSIIIRDIENPSFADVYTEHSTQTTVAKYSPSGFYIASA</sequence>